<dbReference type="GO" id="GO:0005634">
    <property type="term" value="C:nucleus"/>
    <property type="evidence" value="ECO:0007669"/>
    <property type="project" value="TreeGrafter"/>
</dbReference>
<dbReference type="GO" id="GO:0035267">
    <property type="term" value="C:NuA4 histone acetyltransferase complex"/>
    <property type="evidence" value="ECO:0007669"/>
    <property type="project" value="TreeGrafter"/>
</dbReference>
<dbReference type="PANTHER" id="PTHR11139">
    <property type="entry name" value="ATAXIA TELANGIECTASIA MUTATED ATM -RELATED"/>
    <property type="match status" value="1"/>
</dbReference>
<dbReference type="Proteomes" id="UP001497497">
    <property type="component" value="Unassembled WGS sequence"/>
</dbReference>
<sequence>NGPNFNKEVFVDFIAAQIKTLSFLAYIIKIYQGAVNNHSQQMVQGLLGLMALCPQEVAHLRKELLMAARHILSTDLRNRFVPVIEKLFDENTLIGSGWTTYESLRPLAYSTLADLVHHVRNNLSLHDLSLAVNLFSKNVHDDSLPSSIQTMSCKLLLNLVDCIRTKSDQENGN</sequence>
<gene>
    <name evidence="1" type="ORF">GSLYS_00000589001</name>
</gene>
<evidence type="ECO:0000313" key="2">
    <source>
        <dbReference type="Proteomes" id="UP001497497"/>
    </source>
</evidence>
<proteinExistence type="predicted"/>
<dbReference type="GO" id="GO:0006355">
    <property type="term" value="P:regulation of DNA-templated transcription"/>
    <property type="evidence" value="ECO:0007669"/>
    <property type="project" value="TreeGrafter"/>
</dbReference>
<dbReference type="GO" id="GO:0006281">
    <property type="term" value="P:DNA repair"/>
    <property type="evidence" value="ECO:0007669"/>
    <property type="project" value="TreeGrafter"/>
</dbReference>
<accession>A0AAV2H1J1</accession>
<dbReference type="PANTHER" id="PTHR11139:SF1">
    <property type="entry name" value="TRANSFORMATION_TRANSCRIPTION DOMAIN-ASSOCIATED PROTEIN"/>
    <property type="match status" value="1"/>
</dbReference>
<dbReference type="InterPro" id="IPR050517">
    <property type="entry name" value="DDR_Repair_Kinase"/>
</dbReference>
<dbReference type="AlphaFoldDB" id="A0AAV2H1J1"/>
<evidence type="ECO:0000313" key="1">
    <source>
        <dbReference type="EMBL" id="CAL1526412.1"/>
    </source>
</evidence>
<organism evidence="1 2">
    <name type="scientific">Lymnaea stagnalis</name>
    <name type="common">Great pond snail</name>
    <name type="synonym">Helix stagnalis</name>
    <dbReference type="NCBI Taxonomy" id="6523"/>
    <lineage>
        <taxon>Eukaryota</taxon>
        <taxon>Metazoa</taxon>
        <taxon>Spiralia</taxon>
        <taxon>Lophotrochozoa</taxon>
        <taxon>Mollusca</taxon>
        <taxon>Gastropoda</taxon>
        <taxon>Heterobranchia</taxon>
        <taxon>Euthyneura</taxon>
        <taxon>Panpulmonata</taxon>
        <taxon>Hygrophila</taxon>
        <taxon>Lymnaeoidea</taxon>
        <taxon>Lymnaeidae</taxon>
        <taxon>Lymnaea</taxon>
    </lineage>
</organism>
<dbReference type="GO" id="GO:0000124">
    <property type="term" value="C:SAGA complex"/>
    <property type="evidence" value="ECO:0007669"/>
    <property type="project" value="TreeGrafter"/>
</dbReference>
<name>A0AAV2H1J1_LYMST</name>
<dbReference type="InterPro" id="IPR016024">
    <property type="entry name" value="ARM-type_fold"/>
</dbReference>
<feature type="non-terminal residue" evidence="1">
    <location>
        <position position="1"/>
    </location>
</feature>
<dbReference type="SUPFAM" id="SSF48371">
    <property type="entry name" value="ARM repeat"/>
    <property type="match status" value="1"/>
</dbReference>
<keyword evidence="2" id="KW-1185">Reference proteome</keyword>
<comment type="caution">
    <text evidence="1">The sequence shown here is derived from an EMBL/GenBank/DDBJ whole genome shotgun (WGS) entry which is preliminary data.</text>
</comment>
<reference evidence="1 2" key="1">
    <citation type="submission" date="2024-04" db="EMBL/GenBank/DDBJ databases">
        <authorList>
            <consortium name="Genoscope - CEA"/>
            <person name="William W."/>
        </authorList>
    </citation>
    <scope>NUCLEOTIDE SEQUENCE [LARGE SCALE GENOMIC DNA]</scope>
</reference>
<protein>
    <recommendedName>
        <fullName evidence="3">Transformation/transcription domain-associated protein</fullName>
    </recommendedName>
</protein>
<feature type="non-terminal residue" evidence="1">
    <location>
        <position position="173"/>
    </location>
</feature>
<dbReference type="Pfam" id="PF20175">
    <property type="entry name" value="Tra1_central"/>
    <property type="match status" value="1"/>
</dbReference>
<dbReference type="InterPro" id="IPR046807">
    <property type="entry name" value="Tra1_central"/>
</dbReference>
<evidence type="ECO:0008006" key="3">
    <source>
        <dbReference type="Google" id="ProtNLM"/>
    </source>
</evidence>
<dbReference type="EMBL" id="CAXITT010000005">
    <property type="protein sequence ID" value="CAL1526412.1"/>
    <property type="molecule type" value="Genomic_DNA"/>
</dbReference>